<keyword evidence="4" id="KW-0788">Thiol protease</keyword>
<reference evidence="6 7" key="1">
    <citation type="submission" date="2020-07" db="EMBL/GenBank/DDBJ databases">
        <title>Sequencing the genomes of 1000 actinobacteria strains.</title>
        <authorList>
            <person name="Klenk H.-P."/>
        </authorList>
    </citation>
    <scope>NUCLEOTIDE SEQUENCE [LARGE SCALE GENOMIC DNA]</scope>
    <source>
        <strain evidence="6 7">DSM 44121</strain>
    </source>
</reference>
<organism evidence="6 7">
    <name type="scientific">Promicromonospora sukumoe</name>
    <dbReference type="NCBI Taxonomy" id="88382"/>
    <lineage>
        <taxon>Bacteria</taxon>
        <taxon>Bacillati</taxon>
        <taxon>Actinomycetota</taxon>
        <taxon>Actinomycetes</taxon>
        <taxon>Micrococcales</taxon>
        <taxon>Promicromonosporaceae</taxon>
        <taxon>Promicromonospora</taxon>
    </lineage>
</organism>
<evidence type="ECO:0000256" key="4">
    <source>
        <dbReference type="ARBA" id="ARBA00022807"/>
    </source>
</evidence>
<evidence type="ECO:0000313" key="7">
    <source>
        <dbReference type="Proteomes" id="UP000540568"/>
    </source>
</evidence>
<dbReference type="EMBL" id="JACGWV010000002">
    <property type="protein sequence ID" value="MBA8810342.1"/>
    <property type="molecule type" value="Genomic_DNA"/>
</dbReference>
<evidence type="ECO:0000256" key="1">
    <source>
        <dbReference type="ARBA" id="ARBA00007074"/>
    </source>
</evidence>
<gene>
    <name evidence="6" type="ORF">FHX71_004318</name>
</gene>
<comment type="similarity">
    <text evidence="1">Belongs to the peptidase C40 family.</text>
</comment>
<proteinExistence type="inferred from homology"/>
<dbReference type="Pfam" id="PF00877">
    <property type="entry name" value="NLPC_P60"/>
    <property type="match status" value="1"/>
</dbReference>
<dbReference type="InterPro" id="IPR051794">
    <property type="entry name" value="PG_Endopeptidase_C40"/>
</dbReference>
<accession>A0A7W3PG49</accession>
<evidence type="ECO:0000256" key="2">
    <source>
        <dbReference type="ARBA" id="ARBA00022670"/>
    </source>
</evidence>
<evidence type="ECO:0000259" key="5">
    <source>
        <dbReference type="PROSITE" id="PS51935"/>
    </source>
</evidence>
<dbReference type="GO" id="GO:0006508">
    <property type="term" value="P:proteolysis"/>
    <property type="evidence" value="ECO:0007669"/>
    <property type="project" value="UniProtKB-KW"/>
</dbReference>
<dbReference type="GO" id="GO:0008234">
    <property type="term" value="F:cysteine-type peptidase activity"/>
    <property type="evidence" value="ECO:0007669"/>
    <property type="project" value="UniProtKB-KW"/>
</dbReference>
<evidence type="ECO:0000256" key="3">
    <source>
        <dbReference type="ARBA" id="ARBA00022801"/>
    </source>
</evidence>
<dbReference type="AlphaFoldDB" id="A0A7W3PG49"/>
<keyword evidence="7" id="KW-1185">Reference proteome</keyword>
<dbReference type="RefSeq" id="WP_312877163.1">
    <property type="nucleotide sequence ID" value="NZ_BAAATF010000018.1"/>
</dbReference>
<evidence type="ECO:0000313" key="6">
    <source>
        <dbReference type="EMBL" id="MBA8810342.1"/>
    </source>
</evidence>
<protein>
    <submittedName>
        <fullName evidence="6">Cell wall-associated NlpC family hydrolase</fullName>
    </submittedName>
</protein>
<dbReference type="PANTHER" id="PTHR47359">
    <property type="entry name" value="PEPTIDOGLYCAN DL-ENDOPEPTIDASE CWLO"/>
    <property type="match status" value="1"/>
</dbReference>
<keyword evidence="3 6" id="KW-0378">Hydrolase</keyword>
<dbReference type="SUPFAM" id="SSF54001">
    <property type="entry name" value="Cysteine proteinases"/>
    <property type="match status" value="1"/>
</dbReference>
<comment type="caution">
    <text evidence="6">The sequence shown here is derived from an EMBL/GenBank/DDBJ whole genome shotgun (WGS) entry which is preliminary data.</text>
</comment>
<dbReference type="Proteomes" id="UP000540568">
    <property type="component" value="Unassembled WGS sequence"/>
</dbReference>
<name>A0A7W3PG49_9MICO</name>
<dbReference type="Gene3D" id="3.90.1720.10">
    <property type="entry name" value="endopeptidase domain like (from Nostoc punctiforme)"/>
    <property type="match status" value="1"/>
</dbReference>
<sequence length="264" mass="26520">MTARTTRARHRAARRPVTPLTELAQNAAVGRRTAVAAAGGALLVSTFGGAMAAQAAPMETGPAKMNSVDLNALTSQARESLSNAPVVTVAPDAELSVEKSAVSVVSAADNEDYQAEIAAKEAAEAAAAEAAEAADAAAATVSTASASVDVPASAIGNSVISIASRYIGVPYVSGGGSPSGFDCSGFTSYVFGQLGISLPHSSSAQAGYGTQVSASEAQPGDLMWTPGHVSIYAGGNTMIDASKPGTVVDFRTIWQSNPTFIRLG</sequence>
<dbReference type="InterPro" id="IPR038765">
    <property type="entry name" value="Papain-like_cys_pep_sf"/>
</dbReference>
<dbReference type="InterPro" id="IPR000064">
    <property type="entry name" value="NLP_P60_dom"/>
</dbReference>
<keyword evidence="2" id="KW-0645">Protease</keyword>
<dbReference type="PROSITE" id="PS51935">
    <property type="entry name" value="NLPC_P60"/>
    <property type="match status" value="1"/>
</dbReference>
<feature type="domain" description="NlpC/P60" evidence="5">
    <location>
        <begin position="153"/>
        <end position="264"/>
    </location>
</feature>
<dbReference type="PANTHER" id="PTHR47359:SF3">
    <property type="entry name" value="NLP_P60 DOMAIN-CONTAINING PROTEIN-RELATED"/>
    <property type="match status" value="1"/>
</dbReference>